<organism evidence="1">
    <name type="scientific">marine metagenome</name>
    <dbReference type="NCBI Taxonomy" id="408172"/>
    <lineage>
        <taxon>unclassified sequences</taxon>
        <taxon>metagenomes</taxon>
        <taxon>ecological metagenomes</taxon>
    </lineage>
</organism>
<name>A0A381WQ21_9ZZZZ</name>
<accession>A0A381WQ21</accession>
<proteinExistence type="predicted"/>
<reference evidence="1" key="1">
    <citation type="submission" date="2018-05" db="EMBL/GenBank/DDBJ databases">
        <authorList>
            <person name="Lanie J.A."/>
            <person name="Ng W.-L."/>
            <person name="Kazmierczak K.M."/>
            <person name="Andrzejewski T.M."/>
            <person name="Davidsen T.M."/>
            <person name="Wayne K.J."/>
            <person name="Tettelin H."/>
            <person name="Glass J.I."/>
            <person name="Rusch D."/>
            <person name="Podicherti R."/>
            <person name="Tsui H.-C.T."/>
            <person name="Winkler M.E."/>
        </authorList>
    </citation>
    <scope>NUCLEOTIDE SEQUENCE</scope>
</reference>
<evidence type="ECO:0000313" key="1">
    <source>
        <dbReference type="EMBL" id="SVA54492.1"/>
    </source>
</evidence>
<dbReference type="EMBL" id="UINC01012481">
    <property type="protein sequence ID" value="SVA54492.1"/>
    <property type="molecule type" value="Genomic_DNA"/>
</dbReference>
<sequence>MDLSNLNSDDHSPVSMASCTVVLARTAVDEMTRSGI</sequence>
<gene>
    <name evidence="1" type="ORF">METZ01_LOCUS107346</name>
</gene>
<dbReference type="AlphaFoldDB" id="A0A381WQ21"/>
<protein>
    <submittedName>
        <fullName evidence="1">Uncharacterized protein</fullName>
    </submittedName>
</protein>